<reference evidence="2 3" key="1">
    <citation type="journal article" date="2012" name="J. Bacteriol.">
        <title>Draft Genome Sequence Determination for Cystic Fibrosis and Chronic Granulomatous Disease Burkholderia multivorans Isolates.</title>
        <authorList>
            <person name="Varga J.J."/>
            <person name="Losada L."/>
            <person name="Zelazny A.M."/>
            <person name="Brinkac L."/>
            <person name="Harkins D."/>
            <person name="Radune D."/>
            <person name="Hostetler J."/>
            <person name="Sampaio E.P."/>
            <person name="Ronning C.M."/>
            <person name="Nierman W.C."/>
            <person name="Greenberg D.E."/>
            <person name="Holland S.M."/>
            <person name="Goldberg J.B."/>
        </authorList>
    </citation>
    <scope>NUCLEOTIDE SEQUENCE [LARGE SCALE GENOMIC DNA]</scope>
    <source>
        <strain evidence="2 3">CGD2</strain>
    </source>
</reference>
<feature type="compositionally biased region" description="Basic residues" evidence="1">
    <location>
        <begin position="12"/>
        <end position="21"/>
    </location>
</feature>
<accession>B9BJ20</accession>
<feature type="region of interest" description="Disordered" evidence="1">
    <location>
        <begin position="12"/>
        <end position="49"/>
    </location>
</feature>
<name>B9BJ20_9BURK</name>
<dbReference type="AlphaFoldDB" id="B9BJ20"/>
<dbReference type="Proteomes" id="UP000004535">
    <property type="component" value="Unassembled WGS sequence"/>
</dbReference>
<evidence type="ECO:0000256" key="1">
    <source>
        <dbReference type="SAM" id="MobiDB-lite"/>
    </source>
</evidence>
<comment type="caution">
    <text evidence="2">The sequence shown here is derived from an EMBL/GenBank/DDBJ whole genome shotgun (WGS) entry which is preliminary data.</text>
</comment>
<evidence type="ECO:0000313" key="2">
    <source>
        <dbReference type="EMBL" id="EEE09703.1"/>
    </source>
</evidence>
<sequence length="49" mass="5440">MTGRRAIARLRRRGGTFRHRSMPASPVISASWRRPRSGIGPAPRTDDAP</sequence>
<dbReference type="EMBL" id="ACFC01000001">
    <property type="protein sequence ID" value="EEE09703.1"/>
    <property type="molecule type" value="Genomic_DNA"/>
</dbReference>
<protein>
    <submittedName>
        <fullName evidence="2">Uncharacterized protein</fullName>
    </submittedName>
</protein>
<gene>
    <name evidence="2" type="ORF">BURMUCGD2_5076</name>
</gene>
<evidence type="ECO:0000313" key="3">
    <source>
        <dbReference type="Proteomes" id="UP000004535"/>
    </source>
</evidence>
<organism evidence="2 3">
    <name type="scientific">Burkholderia multivorans CGD2</name>
    <dbReference type="NCBI Taxonomy" id="513052"/>
    <lineage>
        <taxon>Bacteria</taxon>
        <taxon>Pseudomonadati</taxon>
        <taxon>Pseudomonadota</taxon>
        <taxon>Betaproteobacteria</taxon>
        <taxon>Burkholderiales</taxon>
        <taxon>Burkholderiaceae</taxon>
        <taxon>Burkholderia</taxon>
        <taxon>Burkholderia cepacia complex</taxon>
    </lineage>
</organism>
<proteinExistence type="predicted"/>